<reference evidence="1" key="1">
    <citation type="submission" date="2015-07" db="EMBL/GenBank/DDBJ databases">
        <title>Adaptation to a free-living lifestyle via gene acquisitions in the diplomonad Trepomonas sp. PC1.</title>
        <authorList>
            <person name="Xu F."/>
            <person name="Jerlstrom-Hultqvist J."/>
            <person name="Kolisko M."/>
            <person name="Simpson A.G.B."/>
            <person name="Roger A.J."/>
            <person name="Svard S.G."/>
            <person name="Andersson J.O."/>
        </authorList>
    </citation>
    <scope>NUCLEOTIDE SEQUENCE</scope>
    <source>
        <strain evidence="1">PC1</strain>
    </source>
</reference>
<dbReference type="SUPFAM" id="SSF52047">
    <property type="entry name" value="RNI-like"/>
    <property type="match status" value="1"/>
</dbReference>
<dbReference type="InterPro" id="IPR032675">
    <property type="entry name" value="LRR_dom_sf"/>
</dbReference>
<protein>
    <submittedName>
        <fullName evidence="1">Uncharacterized protein</fullName>
    </submittedName>
</protein>
<sequence length="164" mass="18348">MNDSKRYVRPRVIVTQQPIHPILIANYNANVERLGIRSNPTALDYLSAPKQSIDFSKDSVGSLGFMAFVQSLNEPAILQITHVNLRTNSLDNAAVSELTKIFSGSNLIELDLSGNCFGKASIQNLIRMILTCKSFKKLILNQVRGINGENIEYIKKKTLVQVEW</sequence>
<dbReference type="Gene3D" id="3.80.10.10">
    <property type="entry name" value="Ribonuclease Inhibitor"/>
    <property type="match status" value="1"/>
</dbReference>
<name>A0A146KI01_9EUKA</name>
<accession>A0A146KI01</accession>
<feature type="non-terminal residue" evidence="1">
    <location>
        <position position="164"/>
    </location>
</feature>
<proteinExistence type="predicted"/>
<organism evidence="1">
    <name type="scientific">Trepomonas sp. PC1</name>
    <dbReference type="NCBI Taxonomy" id="1076344"/>
    <lineage>
        <taxon>Eukaryota</taxon>
        <taxon>Metamonada</taxon>
        <taxon>Diplomonadida</taxon>
        <taxon>Hexamitidae</taxon>
        <taxon>Hexamitinae</taxon>
        <taxon>Trepomonas</taxon>
    </lineage>
</organism>
<gene>
    <name evidence="1" type="ORF">TPC1_10341</name>
</gene>
<dbReference type="EMBL" id="GDID01000256">
    <property type="protein sequence ID" value="JAP96350.1"/>
    <property type="molecule type" value="Transcribed_RNA"/>
</dbReference>
<evidence type="ECO:0000313" key="1">
    <source>
        <dbReference type="EMBL" id="JAP96350.1"/>
    </source>
</evidence>
<dbReference type="AlphaFoldDB" id="A0A146KI01"/>